<dbReference type="EMBL" id="PKLL01000002">
    <property type="protein sequence ID" value="RZE29136.1"/>
    <property type="molecule type" value="Genomic_DNA"/>
</dbReference>
<comment type="caution">
    <text evidence="2">The sequence shown here is derived from an EMBL/GenBank/DDBJ whole genome shotgun (WGS) entry which is preliminary data.</text>
</comment>
<proteinExistence type="predicted"/>
<evidence type="ECO:0000313" key="2">
    <source>
        <dbReference type="EMBL" id="RZE29136.1"/>
    </source>
</evidence>
<evidence type="ECO:0000313" key="3">
    <source>
        <dbReference type="Proteomes" id="UP000292693"/>
    </source>
</evidence>
<dbReference type="AlphaFoldDB" id="A0A8G2E3N1"/>
<evidence type="ECO:0000256" key="1">
    <source>
        <dbReference type="SAM" id="MobiDB-lite"/>
    </source>
</evidence>
<accession>A0A8G2E3N1</accession>
<protein>
    <submittedName>
        <fullName evidence="2">Uncharacterized protein</fullName>
    </submittedName>
</protein>
<name>A0A8G2E3N1_9ACTN</name>
<feature type="region of interest" description="Disordered" evidence="1">
    <location>
        <begin position="1"/>
        <end position="21"/>
    </location>
</feature>
<gene>
    <name evidence="2" type="ORF">C0Q92_01795</name>
</gene>
<organism evidence="2 3">
    <name type="scientific">Streptomyces albidoflavus</name>
    <dbReference type="NCBI Taxonomy" id="1886"/>
    <lineage>
        <taxon>Bacteria</taxon>
        <taxon>Bacillati</taxon>
        <taxon>Actinomycetota</taxon>
        <taxon>Actinomycetes</taxon>
        <taxon>Kitasatosporales</taxon>
        <taxon>Streptomycetaceae</taxon>
        <taxon>Streptomyces</taxon>
        <taxon>Streptomyces albidoflavus group</taxon>
    </lineage>
</organism>
<reference evidence="2 3" key="1">
    <citation type="submission" date="2017-12" db="EMBL/GenBank/DDBJ databases">
        <title>Population genomics insights into the ecological differentiation and adaptive evolution in streptomycetes.</title>
        <authorList>
            <person name="Li Y."/>
            <person name="Huang Y."/>
        </authorList>
    </citation>
    <scope>NUCLEOTIDE SEQUENCE [LARGE SCALE GENOMIC DNA]</scope>
    <source>
        <strain evidence="2 3">NBRC 100770</strain>
    </source>
</reference>
<dbReference type="Proteomes" id="UP000292693">
    <property type="component" value="Unassembled WGS sequence"/>
</dbReference>
<sequence>MHAGEVVTDVRTSEGDGACLRTGPAPPDWEWRFMIHSLMLFGERDKPGFLRGEPGLTDCFISRRGGICVHVLFVSNDEAPYEAQFRVLGSQLS</sequence>